<dbReference type="Pfam" id="PF09719">
    <property type="entry name" value="C_GCAxxG_C_C"/>
    <property type="match status" value="1"/>
</dbReference>
<reference evidence="1" key="1">
    <citation type="submission" date="2020-07" db="EMBL/GenBank/DDBJ databases">
        <title>Genomic analysis of a strain of Sedimentibacter Hydroxybenzoicus DSM7310.</title>
        <authorList>
            <person name="Ma S."/>
        </authorList>
    </citation>
    <scope>NUCLEOTIDE SEQUENCE</scope>
    <source>
        <strain evidence="1">DSM 7310</strain>
    </source>
</reference>
<dbReference type="SUPFAM" id="SSF48695">
    <property type="entry name" value="Multiheme cytochromes"/>
    <property type="match status" value="1"/>
</dbReference>
<evidence type="ECO:0000313" key="1">
    <source>
        <dbReference type="EMBL" id="NYB72698.1"/>
    </source>
</evidence>
<comment type="caution">
    <text evidence="1">The sequence shown here is derived from an EMBL/GenBank/DDBJ whole genome shotgun (WGS) entry which is preliminary data.</text>
</comment>
<gene>
    <name evidence="1" type="ORF">HZF24_00935</name>
</gene>
<organism evidence="1 2">
    <name type="scientific">Sedimentibacter hydroxybenzoicus DSM 7310</name>
    <dbReference type="NCBI Taxonomy" id="1123245"/>
    <lineage>
        <taxon>Bacteria</taxon>
        <taxon>Bacillati</taxon>
        <taxon>Bacillota</taxon>
        <taxon>Tissierellia</taxon>
        <taxon>Sedimentibacter</taxon>
    </lineage>
</organism>
<dbReference type="EMBL" id="JACBNQ010000001">
    <property type="protein sequence ID" value="NYB72698.1"/>
    <property type="molecule type" value="Genomic_DNA"/>
</dbReference>
<sequence>MFNDLAMKIYKLSTQGYCCTQIMLKLALDEENKGNQDLIKSANGFCKGLGGRQGICGVLSGGIMILSLYAGKGSDGEYSHNNYGSMVNEFIDWFEDEFCSLECIDIIGVNSFEENNNSYMLKCGNILVKSYEKVVDILNENDYEFGYRED</sequence>
<name>A0A974GUU8_SEDHY</name>
<keyword evidence="2" id="KW-1185">Reference proteome</keyword>
<protein>
    <submittedName>
        <fullName evidence="1">C_GCAxxG_C_C family protein</fullName>
    </submittedName>
</protein>
<accession>A0A974GUU8</accession>
<proteinExistence type="predicted"/>
<dbReference type="AlphaFoldDB" id="A0A974GUU8"/>
<dbReference type="NCBIfam" id="TIGR01909">
    <property type="entry name" value="C_GCAxxG_C_C"/>
    <property type="match status" value="1"/>
</dbReference>
<evidence type="ECO:0000313" key="2">
    <source>
        <dbReference type="Proteomes" id="UP000611629"/>
    </source>
</evidence>
<dbReference type="Proteomes" id="UP000611629">
    <property type="component" value="Unassembled WGS sequence"/>
</dbReference>
<dbReference type="RefSeq" id="WP_179236379.1">
    <property type="nucleotide sequence ID" value="NZ_JACBNQ010000001.1"/>
</dbReference>
<dbReference type="InterPro" id="IPR036280">
    <property type="entry name" value="Multihaem_cyt_sf"/>
</dbReference>
<dbReference type="NCBIfam" id="NF045669">
    <property type="entry name" value="DVU1555_fam_CGA"/>
    <property type="match status" value="1"/>
</dbReference>
<dbReference type="InterPro" id="IPR010181">
    <property type="entry name" value="CGCAxxGCC_motif"/>
</dbReference>